<dbReference type="InterPro" id="IPR003593">
    <property type="entry name" value="AAA+_ATPase"/>
</dbReference>
<dbReference type="InterPro" id="IPR036640">
    <property type="entry name" value="ABC1_TM_sf"/>
</dbReference>
<evidence type="ECO:0000256" key="7">
    <source>
        <dbReference type="SAM" id="Phobius"/>
    </source>
</evidence>
<reference evidence="10 11" key="1">
    <citation type="submission" date="2021-01" db="EMBL/GenBank/DDBJ databases">
        <title>Whole genome shotgun sequence of Cellulomonas phragmiteti NBRC 110785.</title>
        <authorList>
            <person name="Komaki H."/>
            <person name="Tamura T."/>
        </authorList>
    </citation>
    <scope>NUCLEOTIDE SEQUENCE [LARGE SCALE GENOMIC DNA]</scope>
    <source>
        <strain evidence="10 11">NBRC 110785</strain>
    </source>
</reference>
<keyword evidence="5 7" id="KW-1133">Transmembrane helix</keyword>
<dbReference type="CDD" id="cd03228">
    <property type="entry name" value="ABCC_MRP_Like"/>
    <property type="match status" value="1"/>
</dbReference>
<sequence>MVHVRLSRLLGRRRWVLVPLAAVGVAVAATWVAQALVTSRVFAAVVPGAGRAPAPLDDLAPLLVALAALLVARPLLVLTRQLLAQRLMTRTKQDLRAAVTGGFLRRSAADPGTGRTGRDHAVVVDGIENLDPYLSGYLPQLLVTGVVVAGVGTAMVVVDPVVGLTAVAATAVLPLLPRAWDRVLAARGADHWDAYQHLHAEFVDSMQGMTTLVTLNAERSRARELAAASARLLERTLHQLRVSLIESGLSTFALAAVPVVTLGVVVARRASLDTVAVFALVLLSVELVRPLRDLAAQWHAGYLGTYSGAQVAAVLEADRVRAAAGRDAVTAVPAADDDARGGPTTAPGAPAPVVLRGVTARYPGTESDALADVDVVLHAGLTAVVGATGSGKSTLAGVLAGLLVPSAGQVLLHGVPAGPDTLLERVSLVPQDPVLFAGTVAADVALGLPSGVTAAGGPAGPRAEGTRRDVPDVPAALALVGIGTQDPTLGPATPVGERGALVSGGQRQRVAVARALVQGREVLVLDEATSALDAASEAALVDAVVTADPTRPVVAVTHRVDVALRAAHVVVVDAGRVVEQGPPDALLARDGAFAALAGVVAV</sequence>
<keyword evidence="6 7" id="KW-0472">Membrane</keyword>
<dbReference type="PANTHER" id="PTHR24221:SF654">
    <property type="entry name" value="ATP-BINDING CASSETTE SUB-FAMILY B MEMBER 6"/>
    <property type="match status" value="1"/>
</dbReference>
<dbReference type="SUPFAM" id="SSF52540">
    <property type="entry name" value="P-loop containing nucleoside triphosphate hydrolases"/>
    <property type="match status" value="1"/>
</dbReference>
<dbReference type="Pfam" id="PF00005">
    <property type="entry name" value="ABC_tran"/>
    <property type="match status" value="1"/>
</dbReference>
<dbReference type="PROSITE" id="PS00211">
    <property type="entry name" value="ABC_TRANSPORTER_1"/>
    <property type="match status" value="1"/>
</dbReference>
<gene>
    <name evidence="10" type="ORF">Cph01nite_29300</name>
</gene>
<evidence type="ECO:0000256" key="3">
    <source>
        <dbReference type="ARBA" id="ARBA00022741"/>
    </source>
</evidence>
<dbReference type="RefSeq" id="WP_203675462.1">
    <property type="nucleotide sequence ID" value="NZ_BONP01000021.1"/>
</dbReference>
<keyword evidence="2 7" id="KW-0812">Transmembrane</keyword>
<dbReference type="Gene3D" id="3.40.50.300">
    <property type="entry name" value="P-loop containing nucleotide triphosphate hydrolases"/>
    <property type="match status" value="1"/>
</dbReference>
<dbReference type="Proteomes" id="UP000614741">
    <property type="component" value="Unassembled WGS sequence"/>
</dbReference>
<organism evidence="10 11">
    <name type="scientific">Cellulomonas phragmiteti</name>
    <dbReference type="NCBI Taxonomy" id="478780"/>
    <lineage>
        <taxon>Bacteria</taxon>
        <taxon>Bacillati</taxon>
        <taxon>Actinomycetota</taxon>
        <taxon>Actinomycetes</taxon>
        <taxon>Micrococcales</taxon>
        <taxon>Cellulomonadaceae</taxon>
        <taxon>Cellulomonas</taxon>
    </lineage>
</organism>
<dbReference type="SUPFAM" id="SSF90123">
    <property type="entry name" value="ABC transporter transmembrane region"/>
    <property type="match status" value="1"/>
</dbReference>
<feature type="domain" description="ABC transmembrane type-1" evidence="9">
    <location>
        <begin position="20"/>
        <end position="303"/>
    </location>
</feature>
<dbReference type="SMART" id="SM00382">
    <property type="entry name" value="AAA"/>
    <property type="match status" value="1"/>
</dbReference>
<name>A0ABQ4DP88_9CELL</name>
<keyword evidence="4" id="KW-0067">ATP-binding</keyword>
<accession>A0ABQ4DP88</accession>
<dbReference type="EMBL" id="BONP01000021">
    <property type="protein sequence ID" value="GIG41168.1"/>
    <property type="molecule type" value="Genomic_DNA"/>
</dbReference>
<feature type="domain" description="ABC transporter" evidence="8">
    <location>
        <begin position="353"/>
        <end position="599"/>
    </location>
</feature>
<feature type="transmembrane region" description="Helical" evidence="7">
    <location>
        <begin position="59"/>
        <end position="78"/>
    </location>
</feature>
<dbReference type="InterPro" id="IPR017871">
    <property type="entry name" value="ABC_transporter-like_CS"/>
</dbReference>
<dbReference type="InterPro" id="IPR039421">
    <property type="entry name" value="Type_1_exporter"/>
</dbReference>
<evidence type="ECO:0000313" key="11">
    <source>
        <dbReference type="Proteomes" id="UP000614741"/>
    </source>
</evidence>
<evidence type="ECO:0000256" key="1">
    <source>
        <dbReference type="ARBA" id="ARBA00004651"/>
    </source>
</evidence>
<evidence type="ECO:0000256" key="5">
    <source>
        <dbReference type="ARBA" id="ARBA00022989"/>
    </source>
</evidence>
<dbReference type="PANTHER" id="PTHR24221">
    <property type="entry name" value="ATP-BINDING CASSETTE SUB-FAMILY B"/>
    <property type="match status" value="1"/>
</dbReference>
<keyword evidence="11" id="KW-1185">Reference proteome</keyword>
<evidence type="ECO:0000256" key="4">
    <source>
        <dbReference type="ARBA" id="ARBA00022840"/>
    </source>
</evidence>
<dbReference type="Gene3D" id="1.20.1560.10">
    <property type="entry name" value="ABC transporter type 1, transmembrane domain"/>
    <property type="match status" value="1"/>
</dbReference>
<proteinExistence type="predicted"/>
<dbReference type="InterPro" id="IPR011527">
    <property type="entry name" value="ABC1_TM_dom"/>
</dbReference>
<dbReference type="InterPro" id="IPR027417">
    <property type="entry name" value="P-loop_NTPase"/>
</dbReference>
<evidence type="ECO:0000256" key="2">
    <source>
        <dbReference type="ARBA" id="ARBA00022692"/>
    </source>
</evidence>
<dbReference type="Pfam" id="PF00664">
    <property type="entry name" value="ABC_membrane"/>
    <property type="match status" value="1"/>
</dbReference>
<evidence type="ECO:0000259" key="9">
    <source>
        <dbReference type="PROSITE" id="PS50929"/>
    </source>
</evidence>
<keyword evidence="3" id="KW-0547">Nucleotide-binding</keyword>
<dbReference type="PROSITE" id="PS50893">
    <property type="entry name" value="ABC_TRANSPORTER_2"/>
    <property type="match status" value="1"/>
</dbReference>
<dbReference type="InterPro" id="IPR003439">
    <property type="entry name" value="ABC_transporter-like_ATP-bd"/>
</dbReference>
<evidence type="ECO:0000259" key="8">
    <source>
        <dbReference type="PROSITE" id="PS50893"/>
    </source>
</evidence>
<evidence type="ECO:0000313" key="10">
    <source>
        <dbReference type="EMBL" id="GIG41168.1"/>
    </source>
</evidence>
<comment type="caution">
    <text evidence="10">The sequence shown here is derived from an EMBL/GenBank/DDBJ whole genome shotgun (WGS) entry which is preliminary data.</text>
</comment>
<protein>
    <submittedName>
        <fullName evidence="10">HlyB/MsbA family ABC transporter</fullName>
    </submittedName>
</protein>
<dbReference type="PROSITE" id="PS50929">
    <property type="entry name" value="ABC_TM1F"/>
    <property type="match status" value="1"/>
</dbReference>
<comment type="subcellular location">
    <subcellularLocation>
        <location evidence="1">Cell membrane</location>
        <topology evidence="1">Multi-pass membrane protein</topology>
    </subcellularLocation>
</comment>
<evidence type="ECO:0000256" key="6">
    <source>
        <dbReference type="ARBA" id="ARBA00023136"/>
    </source>
</evidence>